<dbReference type="Pfam" id="PF07690">
    <property type="entry name" value="MFS_1"/>
    <property type="match status" value="1"/>
</dbReference>
<name>A0A1L9PKT1_ASPVE</name>
<feature type="transmembrane region" description="Helical" evidence="6">
    <location>
        <begin position="418"/>
        <end position="438"/>
    </location>
</feature>
<evidence type="ECO:0000256" key="2">
    <source>
        <dbReference type="ARBA" id="ARBA00022448"/>
    </source>
</evidence>
<dbReference type="GO" id="GO:0022857">
    <property type="term" value="F:transmembrane transporter activity"/>
    <property type="evidence" value="ECO:0007669"/>
    <property type="project" value="InterPro"/>
</dbReference>
<organism evidence="8 9">
    <name type="scientific">Aspergillus versicolor CBS 583.65</name>
    <dbReference type="NCBI Taxonomy" id="1036611"/>
    <lineage>
        <taxon>Eukaryota</taxon>
        <taxon>Fungi</taxon>
        <taxon>Dikarya</taxon>
        <taxon>Ascomycota</taxon>
        <taxon>Pezizomycotina</taxon>
        <taxon>Eurotiomycetes</taxon>
        <taxon>Eurotiomycetidae</taxon>
        <taxon>Eurotiales</taxon>
        <taxon>Aspergillaceae</taxon>
        <taxon>Aspergillus</taxon>
        <taxon>Aspergillus subgen. Nidulantes</taxon>
    </lineage>
</organism>
<feature type="transmembrane region" description="Helical" evidence="6">
    <location>
        <begin position="117"/>
        <end position="135"/>
    </location>
</feature>
<dbReference type="InterPro" id="IPR011701">
    <property type="entry name" value="MFS"/>
</dbReference>
<keyword evidence="4 6" id="KW-1133">Transmembrane helix</keyword>
<dbReference type="AlphaFoldDB" id="A0A1L9PKT1"/>
<dbReference type="Proteomes" id="UP000184073">
    <property type="component" value="Unassembled WGS sequence"/>
</dbReference>
<gene>
    <name evidence="8" type="ORF">ASPVEDRAFT_887768</name>
</gene>
<protein>
    <recommendedName>
        <fullName evidence="7">Major facilitator superfamily (MFS) profile domain-containing protein</fullName>
    </recommendedName>
</protein>
<evidence type="ECO:0000256" key="4">
    <source>
        <dbReference type="ARBA" id="ARBA00022989"/>
    </source>
</evidence>
<evidence type="ECO:0000256" key="6">
    <source>
        <dbReference type="SAM" id="Phobius"/>
    </source>
</evidence>
<dbReference type="InterPro" id="IPR036259">
    <property type="entry name" value="MFS_trans_sf"/>
</dbReference>
<dbReference type="GeneID" id="63733925"/>
<dbReference type="OrthoDB" id="2985014at2759"/>
<feature type="transmembrane region" description="Helical" evidence="6">
    <location>
        <begin position="295"/>
        <end position="316"/>
    </location>
</feature>
<proteinExistence type="predicted"/>
<feature type="transmembrane region" description="Helical" evidence="6">
    <location>
        <begin position="176"/>
        <end position="199"/>
    </location>
</feature>
<dbReference type="PANTHER" id="PTHR43791">
    <property type="entry name" value="PERMEASE-RELATED"/>
    <property type="match status" value="1"/>
</dbReference>
<dbReference type="PROSITE" id="PS50850">
    <property type="entry name" value="MFS"/>
    <property type="match status" value="1"/>
</dbReference>
<dbReference type="EMBL" id="KV878129">
    <property type="protein sequence ID" value="OJJ02111.1"/>
    <property type="molecule type" value="Genomic_DNA"/>
</dbReference>
<dbReference type="RefSeq" id="XP_040667873.1">
    <property type="nucleotide sequence ID" value="XM_040818414.1"/>
</dbReference>
<evidence type="ECO:0000256" key="5">
    <source>
        <dbReference type="ARBA" id="ARBA00023136"/>
    </source>
</evidence>
<keyword evidence="3 6" id="KW-0812">Transmembrane</keyword>
<accession>A0A1L9PKT1</accession>
<dbReference type="VEuPathDB" id="FungiDB:ASPVEDRAFT_887768"/>
<sequence length="480" mass="53203">MDSKTEKGPRTIELRNNVDVDNTITQDVSIEADWTPEEERHIRRKVDLIIIPVLALAFFALQMDRGNISAAMTSTLMDDLGVNTNAINVGSQLMSAGIVLTEIPSNILLQRFGPKKWLSFQIFAWGLVATFQAFVQNYAEFLATRLLLGLLEGGYIPGALYYLSTWYKKSETSSRVTLFFFGQMFSAATSSLISAGILTMGSKHGLEGWRWIFLVEGIITLAIGLVFVLILPPKVGDGRVLLSLGRWSYFSPRESHIIRTRVLLETPEANTADRVRITARDVWDTVKQPKIIQHFFLTLVSMSALSGLTSYTPLLIKSFGYTSVQANAMASVPIYCSMVFTYTLARIGDRTNHRGPLVLLAITWNVIAYICLRNVPLDSSKNHKYGVLIAANIGYAAMHIQNVGWLAINCTKPQERSVAMAVIIMAANMSGIAGHQIFRTADAPHYLKGLTAICALAAASWVQAVILNIYYYVMPSDMSR</sequence>
<feature type="transmembrane region" description="Helical" evidence="6">
    <location>
        <begin position="141"/>
        <end position="164"/>
    </location>
</feature>
<feature type="transmembrane region" description="Helical" evidence="6">
    <location>
        <begin position="357"/>
        <end position="375"/>
    </location>
</feature>
<evidence type="ECO:0000256" key="1">
    <source>
        <dbReference type="ARBA" id="ARBA00004141"/>
    </source>
</evidence>
<dbReference type="FunFam" id="1.20.1250.20:FF:000106">
    <property type="entry name" value="MFS transporter, putative"/>
    <property type="match status" value="1"/>
</dbReference>
<evidence type="ECO:0000313" key="9">
    <source>
        <dbReference type="Proteomes" id="UP000184073"/>
    </source>
</evidence>
<keyword evidence="9" id="KW-1185">Reference proteome</keyword>
<dbReference type="InterPro" id="IPR020846">
    <property type="entry name" value="MFS_dom"/>
</dbReference>
<feature type="transmembrane region" description="Helical" evidence="6">
    <location>
        <begin position="450"/>
        <end position="473"/>
    </location>
</feature>
<dbReference type="GO" id="GO:0016020">
    <property type="term" value="C:membrane"/>
    <property type="evidence" value="ECO:0007669"/>
    <property type="project" value="UniProtKB-SubCell"/>
</dbReference>
<keyword evidence="2" id="KW-0813">Transport</keyword>
<feature type="transmembrane region" description="Helical" evidence="6">
    <location>
        <begin position="211"/>
        <end position="231"/>
    </location>
</feature>
<feature type="transmembrane region" description="Helical" evidence="6">
    <location>
        <begin position="328"/>
        <end position="345"/>
    </location>
</feature>
<dbReference type="SUPFAM" id="SSF103473">
    <property type="entry name" value="MFS general substrate transporter"/>
    <property type="match status" value="1"/>
</dbReference>
<comment type="subcellular location">
    <subcellularLocation>
        <location evidence="1">Membrane</location>
        <topology evidence="1">Multi-pass membrane protein</topology>
    </subcellularLocation>
</comment>
<evidence type="ECO:0000313" key="8">
    <source>
        <dbReference type="EMBL" id="OJJ02111.1"/>
    </source>
</evidence>
<evidence type="ECO:0000256" key="3">
    <source>
        <dbReference type="ARBA" id="ARBA00022692"/>
    </source>
</evidence>
<feature type="transmembrane region" description="Helical" evidence="6">
    <location>
        <begin position="387"/>
        <end position="406"/>
    </location>
</feature>
<dbReference type="PANTHER" id="PTHR43791:SF32">
    <property type="entry name" value="MAJOR FACILITATOR SUPERFAMILY (MFS) PROFILE DOMAIN-CONTAINING PROTEIN"/>
    <property type="match status" value="1"/>
</dbReference>
<keyword evidence="5 6" id="KW-0472">Membrane</keyword>
<reference evidence="9" key="1">
    <citation type="journal article" date="2017" name="Genome Biol.">
        <title>Comparative genomics reveals high biological diversity and specific adaptations in the industrially and medically important fungal genus Aspergillus.</title>
        <authorList>
            <person name="de Vries R.P."/>
            <person name="Riley R."/>
            <person name="Wiebenga A."/>
            <person name="Aguilar-Osorio G."/>
            <person name="Amillis S."/>
            <person name="Uchima C.A."/>
            <person name="Anderluh G."/>
            <person name="Asadollahi M."/>
            <person name="Askin M."/>
            <person name="Barry K."/>
            <person name="Battaglia E."/>
            <person name="Bayram O."/>
            <person name="Benocci T."/>
            <person name="Braus-Stromeyer S.A."/>
            <person name="Caldana C."/>
            <person name="Canovas D."/>
            <person name="Cerqueira G.C."/>
            <person name="Chen F."/>
            <person name="Chen W."/>
            <person name="Choi C."/>
            <person name="Clum A."/>
            <person name="Dos Santos R.A."/>
            <person name="Damasio A.R."/>
            <person name="Diallinas G."/>
            <person name="Emri T."/>
            <person name="Fekete E."/>
            <person name="Flipphi M."/>
            <person name="Freyberg S."/>
            <person name="Gallo A."/>
            <person name="Gournas C."/>
            <person name="Habgood R."/>
            <person name="Hainaut M."/>
            <person name="Harispe M.L."/>
            <person name="Henrissat B."/>
            <person name="Hilden K.S."/>
            <person name="Hope R."/>
            <person name="Hossain A."/>
            <person name="Karabika E."/>
            <person name="Karaffa L."/>
            <person name="Karanyi Z."/>
            <person name="Krasevec N."/>
            <person name="Kuo A."/>
            <person name="Kusch H."/>
            <person name="LaButti K."/>
            <person name="Lagendijk E.L."/>
            <person name="Lapidus A."/>
            <person name="Levasseur A."/>
            <person name="Lindquist E."/>
            <person name="Lipzen A."/>
            <person name="Logrieco A.F."/>
            <person name="MacCabe A."/>
            <person name="Maekelae M.R."/>
            <person name="Malavazi I."/>
            <person name="Melin P."/>
            <person name="Meyer V."/>
            <person name="Mielnichuk N."/>
            <person name="Miskei M."/>
            <person name="Molnar A.P."/>
            <person name="Mule G."/>
            <person name="Ngan C.Y."/>
            <person name="Orejas M."/>
            <person name="Orosz E."/>
            <person name="Ouedraogo J.P."/>
            <person name="Overkamp K.M."/>
            <person name="Park H.-S."/>
            <person name="Perrone G."/>
            <person name="Piumi F."/>
            <person name="Punt P.J."/>
            <person name="Ram A.F."/>
            <person name="Ramon A."/>
            <person name="Rauscher S."/>
            <person name="Record E."/>
            <person name="Riano-Pachon D.M."/>
            <person name="Robert V."/>
            <person name="Roehrig J."/>
            <person name="Ruller R."/>
            <person name="Salamov A."/>
            <person name="Salih N.S."/>
            <person name="Samson R.A."/>
            <person name="Sandor E."/>
            <person name="Sanguinetti M."/>
            <person name="Schuetze T."/>
            <person name="Sepcic K."/>
            <person name="Shelest E."/>
            <person name="Sherlock G."/>
            <person name="Sophianopoulou V."/>
            <person name="Squina F.M."/>
            <person name="Sun H."/>
            <person name="Susca A."/>
            <person name="Todd R.B."/>
            <person name="Tsang A."/>
            <person name="Unkles S.E."/>
            <person name="van de Wiele N."/>
            <person name="van Rossen-Uffink D."/>
            <person name="Oliveira J.V."/>
            <person name="Vesth T.C."/>
            <person name="Visser J."/>
            <person name="Yu J.-H."/>
            <person name="Zhou M."/>
            <person name="Andersen M.R."/>
            <person name="Archer D.B."/>
            <person name="Baker S.E."/>
            <person name="Benoit I."/>
            <person name="Brakhage A.A."/>
            <person name="Braus G.H."/>
            <person name="Fischer R."/>
            <person name="Frisvad J.C."/>
            <person name="Goldman G.H."/>
            <person name="Houbraken J."/>
            <person name="Oakley B."/>
            <person name="Pocsi I."/>
            <person name="Scazzocchio C."/>
            <person name="Seiboth B."/>
            <person name="vanKuyk P.A."/>
            <person name="Wortman J."/>
            <person name="Dyer P.S."/>
            <person name="Grigoriev I.V."/>
        </authorList>
    </citation>
    <scope>NUCLEOTIDE SEQUENCE [LARGE SCALE GENOMIC DNA]</scope>
    <source>
        <strain evidence="9">CBS 583.65</strain>
    </source>
</reference>
<evidence type="ECO:0000259" key="7">
    <source>
        <dbReference type="PROSITE" id="PS50850"/>
    </source>
</evidence>
<feature type="domain" description="Major facilitator superfamily (MFS) profile" evidence="7">
    <location>
        <begin position="50"/>
        <end position="478"/>
    </location>
</feature>
<dbReference type="Gene3D" id="1.20.1250.20">
    <property type="entry name" value="MFS general substrate transporter like domains"/>
    <property type="match status" value="2"/>
</dbReference>